<reference evidence="1" key="1">
    <citation type="submission" date="2020-05" db="EMBL/GenBank/DDBJ databases">
        <authorList>
            <person name="Chiriac C."/>
            <person name="Salcher M."/>
            <person name="Ghai R."/>
            <person name="Kavagutti S V."/>
        </authorList>
    </citation>
    <scope>NUCLEOTIDE SEQUENCE</scope>
</reference>
<evidence type="ECO:0000313" key="1">
    <source>
        <dbReference type="EMBL" id="CAB4241256.1"/>
    </source>
</evidence>
<sequence>MTTSGTYSYSVNRDQVIAAALRTLGVIDKQGTPDAIDLQNGSEALNLILKQVADLGAPLWCIQWLTIPLVTNKNEYTIGPGMDVDIPYRPTRMTSGYVRNIPGNSDREVAFISRTDYERLSGKDFQSNVDQLYYDAQLPAPILYTYGKPTNDDYVLKVSVQRPVQDVTSGSQTFDIPQEWYLPLKWRLAEELCLEYGVEPTIWDRIAAKAKAYMDKAMDWQEEEVSMIFSANNMDYR</sequence>
<dbReference type="EMBL" id="LR797823">
    <property type="protein sequence ID" value="CAB4241256.1"/>
    <property type="molecule type" value="Genomic_DNA"/>
</dbReference>
<protein>
    <submittedName>
        <fullName evidence="1">Uncharacterized protein</fullName>
    </submittedName>
</protein>
<organism evidence="1">
    <name type="scientific">uncultured Caudovirales phage</name>
    <dbReference type="NCBI Taxonomy" id="2100421"/>
    <lineage>
        <taxon>Viruses</taxon>
        <taxon>Duplodnaviria</taxon>
        <taxon>Heunggongvirae</taxon>
        <taxon>Uroviricota</taxon>
        <taxon>Caudoviricetes</taxon>
        <taxon>Peduoviridae</taxon>
        <taxon>Maltschvirus</taxon>
        <taxon>Maltschvirus maltsch</taxon>
    </lineage>
</organism>
<accession>A0A6J5T8U5</accession>
<gene>
    <name evidence="1" type="ORF">UFOVP67_22</name>
</gene>
<proteinExistence type="predicted"/>
<name>A0A6J5T8U5_9CAUD</name>